<dbReference type="InterPro" id="IPR007044">
    <property type="entry name" value="Cyclodeamin/CycHdrlase"/>
</dbReference>
<dbReference type="OrthoDB" id="7959174at2"/>
<dbReference type="AlphaFoldDB" id="A0A1Q8QXY7"/>
<gene>
    <name evidence="2" type="ORF">DSOL_1792</name>
</gene>
<comment type="caution">
    <text evidence="2">The sequence shown here is derived from an EMBL/GenBank/DDBJ whole genome shotgun (WGS) entry which is preliminary data.</text>
</comment>
<evidence type="ECO:0000313" key="2">
    <source>
        <dbReference type="EMBL" id="OLN32186.1"/>
    </source>
</evidence>
<dbReference type="RefSeq" id="WP_075364475.1">
    <property type="nucleotide sequence ID" value="NZ_MLBF01000010.1"/>
</dbReference>
<dbReference type="SUPFAM" id="SSF101262">
    <property type="entry name" value="Methenyltetrahydrofolate cyclohydrolase-like"/>
    <property type="match status" value="1"/>
</dbReference>
<accession>A0A1Q8QXY7</accession>
<reference evidence="2 3" key="1">
    <citation type="submission" date="2016-09" db="EMBL/GenBank/DDBJ databases">
        <title>Complete genome of Desulfosporosinus sp. OL.</title>
        <authorList>
            <person name="Mardanov A."/>
            <person name="Beletsky A."/>
            <person name="Panova A."/>
            <person name="Karnachuk O."/>
            <person name="Ravin N."/>
        </authorList>
    </citation>
    <scope>NUCLEOTIDE SEQUENCE [LARGE SCALE GENOMIC DNA]</scope>
    <source>
        <strain evidence="2 3">OL</strain>
    </source>
</reference>
<dbReference type="InterPro" id="IPR036178">
    <property type="entry name" value="Formintransfe-cycloase-like_sf"/>
</dbReference>
<evidence type="ECO:0000313" key="3">
    <source>
        <dbReference type="Proteomes" id="UP000186102"/>
    </source>
</evidence>
<evidence type="ECO:0000259" key="1">
    <source>
        <dbReference type="Pfam" id="PF04961"/>
    </source>
</evidence>
<sequence length="211" mass="22553">MDMNQIWQWTTEEFLTVSASSSPTPGGGSVSAFVGAQAASMACMVANLTIGKEKYKEVEPQVKEILSQGETVLNALKTGLSQDIAEFSNFMAVLKLPKGTDEEKAVRATKMQEVLISATDTPLGIAQNCFKVLQLAQELAPIGNKGAISDVGVAAYLAESALKSAMLSVDINLPQIKDPGYQERVKAERARLFEQAAVICAETVAVVQSRL</sequence>
<feature type="domain" description="Cyclodeaminase/cyclohydrolase" evidence="1">
    <location>
        <begin position="11"/>
        <end position="189"/>
    </location>
</feature>
<dbReference type="GO" id="GO:0003824">
    <property type="term" value="F:catalytic activity"/>
    <property type="evidence" value="ECO:0007669"/>
    <property type="project" value="InterPro"/>
</dbReference>
<organism evidence="2 3">
    <name type="scientific">Desulfosporosinus metallidurans</name>
    <dbReference type="NCBI Taxonomy" id="1888891"/>
    <lineage>
        <taxon>Bacteria</taxon>
        <taxon>Bacillati</taxon>
        <taxon>Bacillota</taxon>
        <taxon>Clostridia</taxon>
        <taxon>Eubacteriales</taxon>
        <taxon>Desulfitobacteriaceae</taxon>
        <taxon>Desulfosporosinus</taxon>
    </lineage>
</organism>
<proteinExistence type="predicted"/>
<dbReference type="EMBL" id="MLBF01000010">
    <property type="protein sequence ID" value="OLN32186.1"/>
    <property type="molecule type" value="Genomic_DNA"/>
</dbReference>
<dbReference type="STRING" id="1888891.DSOL_1792"/>
<name>A0A1Q8QXY7_9FIRM</name>
<keyword evidence="3" id="KW-1185">Reference proteome</keyword>
<dbReference type="Gene3D" id="1.20.120.680">
    <property type="entry name" value="Formiminotetrahydrofolate cyclodeaminase monomer, up-and-down helical bundle"/>
    <property type="match status" value="1"/>
</dbReference>
<dbReference type="Pfam" id="PF04961">
    <property type="entry name" value="FTCD_C"/>
    <property type="match status" value="1"/>
</dbReference>
<protein>
    <submittedName>
        <fullName evidence="2">Formiminotetrahydrofolate cyclodeaminase</fullName>
    </submittedName>
</protein>
<dbReference type="Proteomes" id="UP000186102">
    <property type="component" value="Unassembled WGS sequence"/>
</dbReference>